<dbReference type="Pfam" id="PF00589">
    <property type="entry name" value="Phage_integrase"/>
    <property type="match status" value="1"/>
</dbReference>
<comment type="caution">
    <text evidence="3">The sequence shown here is derived from an EMBL/GenBank/DDBJ whole genome shotgun (WGS) entry which is preliminary data.</text>
</comment>
<gene>
    <name evidence="3" type="ORF">ACFO6W_05485</name>
</gene>
<dbReference type="InterPro" id="IPR013762">
    <property type="entry name" value="Integrase-like_cat_sf"/>
</dbReference>
<keyword evidence="4" id="KW-1185">Reference proteome</keyword>
<evidence type="ECO:0000313" key="3">
    <source>
        <dbReference type="EMBL" id="MFC4673135.1"/>
    </source>
</evidence>
<dbReference type="Gene3D" id="1.10.443.10">
    <property type="entry name" value="Intergrase catalytic core"/>
    <property type="match status" value="1"/>
</dbReference>
<dbReference type="PROSITE" id="PS51898">
    <property type="entry name" value="TYR_RECOMBINASE"/>
    <property type="match status" value="1"/>
</dbReference>
<protein>
    <submittedName>
        <fullName evidence="3">Tyrosine-type recombinase/integrase</fullName>
    </submittedName>
</protein>
<dbReference type="SUPFAM" id="SSF56349">
    <property type="entry name" value="DNA breaking-rejoining enzymes"/>
    <property type="match status" value="1"/>
</dbReference>
<evidence type="ECO:0000259" key="2">
    <source>
        <dbReference type="PROSITE" id="PS51898"/>
    </source>
</evidence>
<keyword evidence="1" id="KW-0233">DNA recombination</keyword>
<evidence type="ECO:0000256" key="1">
    <source>
        <dbReference type="ARBA" id="ARBA00023172"/>
    </source>
</evidence>
<dbReference type="RefSeq" id="WP_379994370.1">
    <property type="nucleotide sequence ID" value="NZ_JBHSGN010000046.1"/>
</dbReference>
<name>A0ABV9KSH7_9BACT</name>
<feature type="domain" description="Tyr recombinase" evidence="2">
    <location>
        <begin position="1"/>
        <end position="70"/>
    </location>
</feature>
<dbReference type="InterPro" id="IPR002104">
    <property type="entry name" value="Integrase_catalytic"/>
</dbReference>
<evidence type="ECO:0000313" key="4">
    <source>
        <dbReference type="Proteomes" id="UP001596023"/>
    </source>
</evidence>
<dbReference type="InterPro" id="IPR011010">
    <property type="entry name" value="DNA_brk_join_enz"/>
</dbReference>
<dbReference type="Proteomes" id="UP001596023">
    <property type="component" value="Unassembled WGS sequence"/>
</dbReference>
<accession>A0ABV9KSH7</accession>
<organism evidence="3 4">
    <name type="scientific">Dysgonomonas termitidis</name>
    <dbReference type="NCBI Taxonomy" id="1516126"/>
    <lineage>
        <taxon>Bacteria</taxon>
        <taxon>Pseudomonadati</taxon>
        <taxon>Bacteroidota</taxon>
        <taxon>Bacteroidia</taxon>
        <taxon>Bacteroidales</taxon>
        <taxon>Dysgonomonadaceae</taxon>
        <taxon>Dysgonomonas</taxon>
    </lineage>
</organism>
<proteinExistence type="predicted"/>
<dbReference type="EMBL" id="JBHSGN010000046">
    <property type="protein sequence ID" value="MFC4673135.1"/>
    <property type="molecule type" value="Genomic_DNA"/>
</dbReference>
<reference evidence="4" key="1">
    <citation type="journal article" date="2019" name="Int. J. Syst. Evol. Microbiol.">
        <title>The Global Catalogue of Microorganisms (GCM) 10K type strain sequencing project: providing services to taxonomists for standard genome sequencing and annotation.</title>
        <authorList>
            <consortium name="The Broad Institute Genomics Platform"/>
            <consortium name="The Broad Institute Genome Sequencing Center for Infectious Disease"/>
            <person name="Wu L."/>
            <person name="Ma J."/>
        </authorList>
    </citation>
    <scope>NUCLEOTIDE SEQUENCE [LARGE SCALE GENOMIC DNA]</scope>
    <source>
        <strain evidence="4">CCUG 66188</strain>
    </source>
</reference>
<sequence length="84" mass="9376">MSFTLSWDCLLLEGITHVARHTFATTIALANGVPLESVSKMLGHRSIKTTQIYAKILDKKVSEDMGNLARRLNDKKSGRSNPYK</sequence>